<dbReference type="OrthoDB" id="6366706at2"/>
<dbReference type="AlphaFoldDB" id="A0A5B7YHR0"/>
<accession>A0A5B7YHR0</accession>
<name>A0A5B7YHR0_9ALTE</name>
<protein>
    <submittedName>
        <fullName evidence="1">Uncharacterized protein</fullName>
    </submittedName>
</protein>
<dbReference type="EMBL" id="CP039852">
    <property type="protein sequence ID" value="QCZ94956.1"/>
    <property type="molecule type" value="Genomic_DNA"/>
</dbReference>
<organism evidence="1 2">
    <name type="scientific">Salinimonas iocasae</name>
    <dbReference type="NCBI Taxonomy" id="2572577"/>
    <lineage>
        <taxon>Bacteria</taxon>
        <taxon>Pseudomonadati</taxon>
        <taxon>Pseudomonadota</taxon>
        <taxon>Gammaproteobacteria</taxon>
        <taxon>Alteromonadales</taxon>
        <taxon>Alteromonadaceae</taxon>
        <taxon>Alteromonas/Salinimonas group</taxon>
        <taxon>Salinimonas</taxon>
    </lineage>
</organism>
<dbReference type="Proteomes" id="UP000304912">
    <property type="component" value="Chromosome"/>
</dbReference>
<proteinExistence type="predicted"/>
<keyword evidence="2" id="KW-1185">Reference proteome</keyword>
<gene>
    <name evidence="1" type="ORF">FBQ74_16405</name>
</gene>
<dbReference type="KEGG" id="salk:FBQ74_16405"/>
<evidence type="ECO:0000313" key="2">
    <source>
        <dbReference type="Proteomes" id="UP000304912"/>
    </source>
</evidence>
<sequence>MTNNVRQLKQKLPIERLSLDVLFALRLLFDKKKDITDLEQDIADLKHFPERVSDSYRAEWEAYVRREIIAYLRQNNHTAPSDLIDKVLGDVDYIKQHDSRYQDMLVVIEQTQQIMASQNTRVFPTPWRQQITSLMLPAIVAGDSADEDH</sequence>
<evidence type="ECO:0000313" key="1">
    <source>
        <dbReference type="EMBL" id="QCZ94956.1"/>
    </source>
</evidence>
<dbReference type="RefSeq" id="WP_139757687.1">
    <property type="nucleotide sequence ID" value="NZ_CP039852.1"/>
</dbReference>
<reference evidence="1 2" key="1">
    <citation type="submission" date="2019-04" db="EMBL/GenBank/DDBJ databases">
        <title>Salinimonas iocasae sp. nov., a halophilic bacterium isolated from the outer tube casing of tubeworms in Okinawa Trough.</title>
        <authorList>
            <person name="Zhang H."/>
            <person name="Wang H."/>
            <person name="Li C."/>
        </authorList>
    </citation>
    <scope>NUCLEOTIDE SEQUENCE [LARGE SCALE GENOMIC DNA]</scope>
    <source>
        <strain evidence="1 2">KX18D6</strain>
    </source>
</reference>